<keyword evidence="3" id="KW-1185">Reference proteome</keyword>
<dbReference type="HOGENOM" id="CLU_703619_0_0_14"/>
<feature type="signal peptide" evidence="1">
    <location>
        <begin position="1"/>
        <end position="24"/>
    </location>
</feature>
<feature type="chain" id="PRO_5002953316" description="Lipoprotein" evidence="1">
    <location>
        <begin position="25"/>
        <end position="384"/>
    </location>
</feature>
<dbReference type="eggNOG" id="ENOG5030MQ6">
    <property type="taxonomic scope" value="Bacteria"/>
</dbReference>
<gene>
    <name evidence="2" type="ordered locus">MCJ_003010</name>
</gene>
<keyword evidence="1" id="KW-0732">Signal</keyword>
<dbReference type="EMBL" id="FM864216">
    <property type="protein sequence ID" value="CAT04992.1"/>
    <property type="molecule type" value="Genomic_DNA"/>
</dbReference>
<dbReference type="AlphaFoldDB" id="C5J6A0"/>
<accession>C5J6A0</accession>
<evidence type="ECO:0000313" key="2">
    <source>
        <dbReference type="EMBL" id="CAT04992.1"/>
    </source>
</evidence>
<name>C5J6A0_MESCH</name>
<dbReference type="KEGG" id="mco:MCJ_003010"/>
<organism evidence="2 3">
    <name type="scientific">Mesomycoplasma conjunctivae (strain ATCC 25834 / NCTC 10147 / HRC/581)</name>
    <name type="common">Mycoplasma conjunctivae</name>
    <dbReference type="NCBI Taxonomy" id="572263"/>
    <lineage>
        <taxon>Bacteria</taxon>
        <taxon>Bacillati</taxon>
        <taxon>Mycoplasmatota</taxon>
        <taxon>Mycoplasmoidales</taxon>
        <taxon>Metamycoplasmataceae</taxon>
        <taxon>Mesomycoplasma</taxon>
    </lineage>
</organism>
<dbReference type="Proteomes" id="UP000001491">
    <property type="component" value="Chromosome"/>
</dbReference>
<sequence>MKIKKNKFVPFVLGVASFSTPVYLVACGTQNNAEISIQNIQSTSAKIILSYPEKTDLTAQNVASKFQVSLRQKSQESFNKVDARFRLTNNNGQKVEISLSQLNPETEYAVKIEELGSEAQKQLFLKNNVFTTTKTPQFGDLKTELPEDPSSQYAFSLKIDDASLINQQVEVKYKSDSELNNESESVELPVSASTDQRLHVFIPLLKRDTNYTIEGLFLKKEDGKSTKLRTEGIFPIHFRTEADIVSLKVAPKKMTGQISSDLKTIRTEFIVKFANGVVNLDNVESYNLIFKVLNNTSSGGKYQKDETGKDIEYIASYESPSEEDNSYIFVANLPWNQQNPVSIQLVASQNLLNTNSKKFDADIKNSDNNLKINQSILEKIININ</sequence>
<protein>
    <recommendedName>
        <fullName evidence="4">Lipoprotein</fullName>
    </recommendedName>
</protein>
<evidence type="ECO:0000313" key="3">
    <source>
        <dbReference type="Proteomes" id="UP000001491"/>
    </source>
</evidence>
<reference evidence="3" key="1">
    <citation type="journal article" date="2009" name="BMC Bioinformatics">
        <title>The Mycoplasma conjunctivae genome sequencing, annotation and analysis.</title>
        <authorList>
            <person name="Calderon-Copete S.P."/>
            <person name="Wigger G."/>
            <person name="Wunderlin C."/>
            <person name="Schmidheini T."/>
            <person name="Frey J."/>
            <person name="Quail M.A."/>
            <person name="Falquet L."/>
        </authorList>
    </citation>
    <scope>NUCLEOTIDE SEQUENCE [LARGE SCALE GENOMIC DNA]</scope>
    <source>
        <strain evidence="3">ATCC 25834 / NCTC 10147 / HRC/581</strain>
    </source>
</reference>
<evidence type="ECO:0000256" key="1">
    <source>
        <dbReference type="SAM" id="SignalP"/>
    </source>
</evidence>
<evidence type="ECO:0008006" key="4">
    <source>
        <dbReference type="Google" id="ProtNLM"/>
    </source>
</evidence>
<proteinExistence type="predicted"/>